<dbReference type="InterPro" id="IPR050109">
    <property type="entry name" value="HTH-type_TetR-like_transc_reg"/>
</dbReference>
<dbReference type="SUPFAM" id="SSF46689">
    <property type="entry name" value="Homeodomain-like"/>
    <property type="match status" value="1"/>
</dbReference>
<evidence type="ECO:0000259" key="5">
    <source>
        <dbReference type="PROSITE" id="PS50977"/>
    </source>
</evidence>
<dbReference type="Pfam" id="PF00440">
    <property type="entry name" value="TetR_N"/>
    <property type="match status" value="1"/>
</dbReference>
<feature type="DNA-binding region" description="H-T-H motif" evidence="4">
    <location>
        <begin position="18"/>
        <end position="37"/>
    </location>
</feature>
<evidence type="ECO:0000256" key="3">
    <source>
        <dbReference type="ARBA" id="ARBA00023163"/>
    </source>
</evidence>
<sequence length="212" mass="22780">MLDAAVELADTGGIDAVTMPALAQALGLTAMSLYRYVASKDTLLLLLQEQGMGPPPASIAKAKDWRAGLESYAAASGDVYRRHPWMLDITITGIASTPNNLAWIEAGLAALADVALTREERLAVVLQVSGHARFRALVERGYTDRADATGDQVSSVVLAEARLLGRLVTEGRFPHLHATLESGVLTDDSFNNFDFGLTRLLDGVSEYVDHRS</sequence>
<reference evidence="6 7" key="1">
    <citation type="submission" date="2023-08" db="EMBL/GenBank/DDBJ databases">
        <title>Microbacterium psychrotolerans sp. nov., a psychrotolerant bacterium isolated from soil in Heilongjiang Province, China.</title>
        <authorList>
            <person name="An P."/>
            <person name="Zhao D."/>
            <person name="Xiang H."/>
        </authorList>
    </citation>
    <scope>NUCLEOTIDE SEQUENCE [LARGE SCALE GENOMIC DNA]</scope>
    <source>
        <strain evidence="6 7">QXD-8</strain>
    </source>
</reference>
<dbReference type="PROSITE" id="PS50977">
    <property type="entry name" value="HTH_TETR_2"/>
    <property type="match status" value="1"/>
</dbReference>
<organism evidence="6 7">
    <name type="scientific">Microbacterium psychrotolerans</name>
    <dbReference type="NCBI Taxonomy" id="3068321"/>
    <lineage>
        <taxon>Bacteria</taxon>
        <taxon>Bacillati</taxon>
        <taxon>Actinomycetota</taxon>
        <taxon>Actinomycetes</taxon>
        <taxon>Micrococcales</taxon>
        <taxon>Microbacteriaceae</taxon>
        <taxon>Microbacterium</taxon>
    </lineage>
</organism>
<dbReference type="InterPro" id="IPR009057">
    <property type="entry name" value="Homeodomain-like_sf"/>
</dbReference>
<gene>
    <name evidence="6" type="ORF">Q9R08_15290</name>
</gene>
<dbReference type="PANTHER" id="PTHR30055:SF151">
    <property type="entry name" value="TRANSCRIPTIONAL REGULATORY PROTEIN"/>
    <property type="match status" value="1"/>
</dbReference>
<dbReference type="SUPFAM" id="SSF48498">
    <property type="entry name" value="Tetracyclin repressor-like, C-terminal domain"/>
    <property type="match status" value="1"/>
</dbReference>
<dbReference type="PRINTS" id="PR00455">
    <property type="entry name" value="HTHTETR"/>
</dbReference>
<dbReference type="Gene3D" id="1.10.10.60">
    <property type="entry name" value="Homeodomain-like"/>
    <property type="match status" value="1"/>
</dbReference>
<dbReference type="InterPro" id="IPR036271">
    <property type="entry name" value="Tet_transcr_reg_TetR-rel_C_sf"/>
</dbReference>
<keyword evidence="3" id="KW-0804">Transcription</keyword>
<dbReference type="InterPro" id="IPR001647">
    <property type="entry name" value="HTH_TetR"/>
</dbReference>
<evidence type="ECO:0000256" key="2">
    <source>
        <dbReference type="ARBA" id="ARBA00023125"/>
    </source>
</evidence>
<comment type="caution">
    <text evidence="6">The sequence shown here is derived from an EMBL/GenBank/DDBJ whole genome shotgun (WGS) entry which is preliminary data.</text>
</comment>
<keyword evidence="2 4" id="KW-0238">DNA-binding</keyword>
<protein>
    <submittedName>
        <fullName evidence="6">TetR/AcrR family transcriptional regulator</fullName>
    </submittedName>
</protein>
<keyword evidence="7" id="KW-1185">Reference proteome</keyword>
<dbReference type="RefSeq" id="WP_308868970.1">
    <property type="nucleotide sequence ID" value="NZ_JAVFWO010000004.1"/>
</dbReference>
<evidence type="ECO:0000313" key="6">
    <source>
        <dbReference type="EMBL" id="MDQ7879354.1"/>
    </source>
</evidence>
<dbReference type="Pfam" id="PF02909">
    <property type="entry name" value="TetR_C_1"/>
    <property type="match status" value="1"/>
</dbReference>
<dbReference type="InterPro" id="IPR004111">
    <property type="entry name" value="Repressor_TetR_C"/>
</dbReference>
<dbReference type="Proteomes" id="UP001235133">
    <property type="component" value="Unassembled WGS sequence"/>
</dbReference>
<evidence type="ECO:0000256" key="4">
    <source>
        <dbReference type="PROSITE-ProRule" id="PRU00335"/>
    </source>
</evidence>
<proteinExistence type="predicted"/>
<keyword evidence="1" id="KW-0805">Transcription regulation</keyword>
<dbReference type="EMBL" id="JAVFWO010000004">
    <property type="protein sequence ID" value="MDQ7879354.1"/>
    <property type="molecule type" value="Genomic_DNA"/>
</dbReference>
<dbReference type="Gene3D" id="1.10.357.10">
    <property type="entry name" value="Tetracycline Repressor, domain 2"/>
    <property type="match status" value="1"/>
</dbReference>
<evidence type="ECO:0000256" key="1">
    <source>
        <dbReference type="ARBA" id="ARBA00023015"/>
    </source>
</evidence>
<name>A0ABU0Z446_9MICO</name>
<feature type="domain" description="HTH tetR-type" evidence="5">
    <location>
        <begin position="1"/>
        <end position="55"/>
    </location>
</feature>
<evidence type="ECO:0000313" key="7">
    <source>
        <dbReference type="Proteomes" id="UP001235133"/>
    </source>
</evidence>
<accession>A0ABU0Z446</accession>
<dbReference type="PANTHER" id="PTHR30055">
    <property type="entry name" value="HTH-TYPE TRANSCRIPTIONAL REGULATOR RUTR"/>
    <property type="match status" value="1"/>
</dbReference>